<dbReference type="AlphaFoldDB" id="A0A3B0ZS61"/>
<protein>
    <recommendedName>
        <fullName evidence="2">ABC transporter, substrate-binding protein (Cluster 12, methionine/phosphonates)</fullName>
    </recommendedName>
</protein>
<reference evidence="1" key="1">
    <citation type="submission" date="2018-06" db="EMBL/GenBank/DDBJ databases">
        <authorList>
            <person name="Zhirakovskaya E."/>
        </authorList>
    </citation>
    <scope>NUCLEOTIDE SEQUENCE</scope>
</reference>
<accession>A0A3B0ZS61</accession>
<dbReference type="PANTHER" id="PTHR35841">
    <property type="entry name" value="PHOSPHONATES-BINDING PERIPLASMIC PROTEIN"/>
    <property type="match status" value="1"/>
</dbReference>
<dbReference type="SUPFAM" id="SSF53850">
    <property type="entry name" value="Periplasmic binding protein-like II"/>
    <property type="match status" value="1"/>
</dbReference>
<feature type="non-terminal residue" evidence="1">
    <location>
        <position position="265"/>
    </location>
</feature>
<sequence length="265" mass="29561">MDNPQRIANRHRPRPAWRLISGMALCLLLVSTQIHSGHDARQAHPFIVSGVILNSDAASHIEDFAKLLGKAAGYPLRVRFVDSYNALSTALREDPSAIGWTCGAAFVEDRIRDDQQLVSIPLFRGQPTYHSLIITRRGRTEASLLDFQGQILAYSDGRSNSGYVVPAYQLKQAGFAIRNYFRLLLHTGNHERSIEAVLNGLADIAAVDEYVWVEYLKIHPGIANELHEIERFGPFPFTPVVAGKAVDRHTLERLQQTLSELAQSP</sequence>
<dbReference type="Pfam" id="PF12974">
    <property type="entry name" value="Phosphonate-bd"/>
    <property type="match status" value="1"/>
</dbReference>
<dbReference type="Gene3D" id="3.40.190.10">
    <property type="entry name" value="Periplasmic binding protein-like II"/>
    <property type="match status" value="2"/>
</dbReference>
<evidence type="ECO:0008006" key="2">
    <source>
        <dbReference type="Google" id="ProtNLM"/>
    </source>
</evidence>
<dbReference type="EMBL" id="UOFU01000091">
    <property type="protein sequence ID" value="VAW96318.1"/>
    <property type="molecule type" value="Genomic_DNA"/>
</dbReference>
<proteinExistence type="predicted"/>
<gene>
    <name evidence="1" type="ORF">MNBD_GAMMA20-2482</name>
</gene>
<evidence type="ECO:0000313" key="1">
    <source>
        <dbReference type="EMBL" id="VAW96318.1"/>
    </source>
</evidence>
<name>A0A3B0ZS61_9ZZZZ</name>
<dbReference type="PANTHER" id="PTHR35841:SF1">
    <property type="entry name" value="PHOSPHONATES-BINDING PERIPLASMIC PROTEIN"/>
    <property type="match status" value="1"/>
</dbReference>
<organism evidence="1">
    <name type="scientific">hydrothermal vent metagenome</name>
    <dbReference type="NCBI Taxonomy" id="652676"/>
    <lineage>
        <taxon>unclassified sequences</taxon>
        <taxon>metagenomes</taxon>
        <taxon>ecological metagenomes</taxon>
    </lineage>
</organism>